<keyword evidence="1" id="KW-0808">Transferase</keyword>
<comment type="caution">
    <text evidence="1">The sequence shown here is derived from an EMBL/GenBank/DDBJ whole genome shotgun (WGS) entry which is preliminary data.</text>
</comment>
<organism evidence="1 2">
    <name type="scientific">Dorea formicigenerans</name>
    <dbReference type="NCBI Taxonomy" id="39486"/>
    <lineage>
        <taxon>Bacteria</taxon>
        <taxon>Bacillati</taxon>
        <taxon>Bacillota</taxon>
        <taxon>Clostridia</taxon>
        <taxon>Lachnospirales</taxon>
        <taxon>Lachnospiraceae</taxon>
        <taxon>Dorea</taxon>
    </lineage>
</organism>
<keyword evidence="1" id="KW-0489">Methyltransferase</keyword>
<name>A0A3E5EQG5_9FIRM</name>
<dbReference type="Proteomes" id="UP000260841">
    <property type="component" value="Unassembled WGS sequence"/>
</dbReference>
<protein>
    <submittedName>
        <fullName evidence="1">Methyltransferase</fullName>
    </submittedName>
</protein>
<evidence type="ECO:0000313" key="2">
    <source>
        <dbReference type="Proteomes" id="UP000260841"/>
    </source>
</evidence>
<proteinExistence type="predicted"/>
<dbReference type="GO" id="GO:0008168">
    <property type="term" value="F:methyltransferase activity"/>
    <property type="evidence" value="ECO:0007669"/>
    <property type="project" value="UniProtKB-KW"/>
</dbReference>
<sequence>MTHPRTTQHSQAQHRTTQHSQAQHRTTQLPSRQ</sequence>
<dbReference type="EMBL" id="QSVB01000008">
    <property type="protein sequence ID" value="RGN91078.1"/>
    <property type="molecule type" value="Genomic_DNA"/>
</dbReference>
<accession>A0A3E5EQG5</accession>
<reference evidence="1 2" key="1">
    <citation type="submission" date="2018-08" db="EMBL/GenBank/DDBJ databases">
        <title>A genome reference for cultivated species of the human gut microbiota.</title>
        <authorList>
            <person name="Zou Y."/>
            <person name="Xue W."/>
            <person name="Luo G."/>
        </authorList>
    </citation>
    <scope>NUCLEOTIDE SEQUENCE [LARGE SCALE GENOMIC DNA]</scope>
    <source>
        <strain evidence="1 2">OM03-2</strain>
    </source>
</reference>
<dbReference type="AlphaFoldDB" id="A0A3E5EQG5"/>
<evidence type="ECO:0000313" key="1">
    <source>
        <dbReference type="EMBL" id="RGN91078.1"/>
    </source>
</evidence>
<gene>
    <name evidence="1" type="ORF">DXB36_09070</name>
</gene>
<dbReference type="GO" id="GO:0032259">
    <property type="term" value="P:methylation"/>
    <property type="evidence" value="ECO:0007669"/>
    <property type="project" value="UniProtKB-KW"/>
</dbReference>